<comment type="subcellular location">
    <subcellularLocation>
        <location evidence="1">Cell membrane</location>
        <topology evidence="1">Multi-pass membrane protein</topology>
    </subcellularLocation>
</comment>
<dbReference type="AlphaFoldDB" id="A0A5R9B985"/>
<feature type="transmembrane region" description="Helical" evidence="9">
    <location>
        <begin position="412"/>
        <end position="431"/>
    </location>
</feature>
<keyword evidence="5" id="KW-0573">Peptidoglycan synthesis</keyword>
<keyword evidence="7 9" id="KW-0472">Membrane</keyword>
<evidence type="ECO:0000256" key="9">
    <source>
        <dbReference type="SAM" id="Phobius"/>
    </source>
</evidence>
<comment type="caution">
    <text evidence="10">The sequence shown here is derived from an EMBL/GenBank/DDBJ whole genome shotgun (WGS) entry which is preliminary data.</text>
</comment>
<dbReference type="GO" id="GO:0009252">
    <property type="term" value="P:peptidoglycan biosynthetic process"/>
    <property type="evidence" value="ECO:0007669"/>
    <property type="project" value="UniProtKB-KW"/>
</dbReference>
<dbReference type="InterPro" id="IPR051050">
    <property type="entry name" value="Lipid_II_flippase_MurJ/MviN"/>
</dbReference>
<protein>
    <submittedName>
        <fullName evidence="10">Murein biosynthesis protein MurJ</fullName>
    </submittedName>
</protein>
<dbReference type="GO" id="GO:0034204">
    <property type="term" value="P:lipid translocation"/>
    <property type="evidence" value="ECO:0007669"/>
    <property type="project" value="TreeGrafter"/>
</dbReference>
<feature type="transmembrane region" description="Helical" evidence="9">
    <location>
        <begin position="245"/>
        <end position="265"/>
    </location>
</feature>
<name>A0A5R9B985_9MICC</name>
<dbReference type="OrthoDB" id="9786339at2"/>
<proteinExistence type="predicted"/>
<evidence type="ECO:0000256" key="4">
    <source>
        <dbReference type="ARBA" id="ARBA00022960"/>
    </source>
</evidence>
<keyword evidence="6 9" id="KW-1133">Transmembrane helix</keyword>
<sequence length="599" mass="63422">MTPTPSSYRPRHRGVAQTPSRPAENSVPAQPAEQNTSDDAPAHVPRSGMAAASTLMAAGTTVSRVLGFVRTALLGIAIGATTTMADVFEKANSIPNIIYVLLAGGMFNVVLVPQLIKAAKAPDKGADYTSRLLTLTVVVLGAAALIITLAAYPIISALTYNWTEAQLALGTAFALWTLPQIFFYGLYAVVGQILNANAKFGWYMWAPVLNNVIAIGFVVVFIISFGSYSAEGNQAAEWTTSQTVVLAGGHTLGVIAQAALLLWPLSKLGISLKPKFGVRGLGLEQTGRIALWTLITMMVGNFSTLLHMRLVSGATVVREGLVDGAGLPGEYAANIAELIVLLPHSVFVLSIATVLFNQMTASMQNSDFSSARTTLNRGLRIFAIPVMFSTVVFVVLAGPIGRLFGGNDADSILAGAAIGQLLLIYAVGLPFRSAQFYLMRTFYAAEDAKTPMVVTCILAPVGLIITYTCAALLPTQYLPYVVVTLFSALNIARTLIFHRIAVARWGPYGLGSVLQAYISAGFAALAAGCAGFLVLTPFGGFTWGFAWNSIATAAVTCSVVVAVMGLVYFVVLRAAKVREFGEFLEPVARRVPALARLAP</sequence>
<dbReference type="GO" id="GO:0008360">
    <property type="term" value="P:regulation of cell shape"/>
    <property type="evidence" value="ECO:0007669"/>
    <property type="project" value="UniProtKB-KW"/>
</dbReference>
<keyword evidence="2" id="KW-1003">Cell membrane</keyword>
<dbReference type="PANTHER" id="PTHR47019:SF1">
    <property type="entry name" value="LIPID II FLIPPASE MURJ"/>
    <property type="match status" value="1"/>
</dbReference>
<evidence type="ECO:0000256" key="7">
    <source>
        <dbReference type="ARBA" id="ARBA00023136"/>
    </source>
</evidence>
<feature type="transmembrane region" description="Helical" evidence="9">
    <location>
        <begin position="128"/>
        <end position="155"/>
    </location>
</feature>
<organism evidence="10 11">
    <name type="scientific">Nesterenkonia salmonea</name>
    <dbReference type="NCBI Taxonomy" id="1804987"/>
    <lineage>
        <taxon>Bacteria</taxon>
        <taxon>Bacillati</taxon>
        <taxon>Actinomycetota</taxon>
        <taxon>Actinomycetes</taxon>
        <taxon>Micrococcales</taxon>
        <taxon>Micrococcaceae</taxon>
        <taxon>Nesterenkonia</taxon>
    </lineage>
</organism>
<keyword evidence="3 9" id="KW-0812">Transmembrane</keyword>
<dbReference type="EMBL" id="VAVZ01000029">
    <property type="protein sequence ID" value="TLP95084.1"/>
    <property type="molecule type" value="Genomic_DNA"/>
</dbReference>
<evidence type="ECO:0000256" key="5">
    <source>
        <dbReference type="ARBA" id="ARBA00022984"/>
    </source>
</evidence>
<dbReference type="InterPro" id="IPR004268">
    <property type="entry name" value="MurJ"/>
</dbReference>
<gene>
    <name evidence="10" type="ORF">FEF26_10780</name>
</gene>
<evidence type="ECO:0000256" key="3">
    <source>
        <dbReference type="ARBA" id="ARBA00022692"/>
    </source>
</evidence>
<keyword evidence="4" id="KW-0133">Cell shape</keyword>
<dbReference type="Proteomes" id="UP000310458">
    <property type="component" value="Unassembled WGS sequence"/>
</dbReference>
<feature type="transmembrane region" description="Helical" evidence="9">
    <location>
        <begin position="289"/>
        <end position="311"/>
    </location>
</feature>
<feature type="transmembrane region" description="Helical" evidence="9">
    <location>
        <begin position="378"/>
        <end position="400"/>
    </location>
</feature>
<feature type="transmembrane region" description="Helical" evidence="9">
    <location>
        <begin position="65"/>
        <end position="85"/>
    </location>
</feature>
<evidence type="ECO:0000256" key="8">
    <source>
        <dbReference type="SAM" id="MobiDB-lite"/>
    </source>
</evidence>
<feature type="transmembrane region" description="Helical" evidence="9">
    <location>
        <begin position="331"/>
        <end position="357"/>
    </location>
</feature>
<keyword evidence="11" id="KW-1185">Reference proteome</keyword>
<feature type="transmembrane region" description="Helical" evidence="9">
    <location>
        <begin position="167"/>
        <end position="190"/>
    </location>
</feature>
<accession>A0A5R9B985</accession>
<reference evidence="10 11" key="1">
    <citation type="submission" date="2019-05" db="EMBL/GenBank/DDBJ databases">
        <title>Nesterenkonia sp. GY074 isolated from the Southern Atlantic Ocean.</title>
        <authorList>
            <person name="Zhang G."/>
        </authorList>
    </citation>
    <scope>NUCLEOTIDE SEQUENCE [LARGE SCALE GENOMIC DNA]</scope>
    <source>
        <strain evidence="10 11">GY074</strain>
    </source>
</reference>
<evidence type="ECO:0000256" key="2">
    <source>
        <dbReference type="ARBA" id="ARBA00022475"/>
    </source>
</evidence>
<dbReference type="Pfam" id="PF03023">
    <property type="entry name" value="MurJ"/>
    <property type="match status" value="1"/>
</dbReference>
<feature type="transmembrane region" description="Helical" evidence="9">
    <location>
        <begin position="202"/>
        <end position="225"/>
    </location>
</feature>
<feature type="transmembrane region" description="Helical" evidence="9">
    <location>
        <begin position="550"/>
        <end position="571"/>
    </location>
</feature>
<feature type="transmembrane region" description="Helical" evidence="9">
    <location>
        <begin position="97"/>
        <end position="116"/>
    </location>
</feature>
<dbReference type="PRINTS" id="PR01806">
    <property type="entry name" value="VIRFACTRMVIN"/>
</dbReference>
<feature type="transmembrane region" description="Helical" evidence="9">
    <location>
        <begin position="452"/>
        <end position="473"/>
    </location>
</feature>
<feature type="transmembrane region" description="Helical" evidence="9">
    <location>
        <begin position="479"/>
        <end position="502"/>
    </location>
</feature>
<evidence type="ECO:0000256" key="1">
    <source>
        <dbReference type="ARBA" id="ARBA00004651"/>
    </source>
</evidence>
<evidence type="ECO:0000313" key="10">
    <source>
        <dbReference type="EMBL" id="TLP95084.1"/>
    </source>
</evidence>
<feature type="transmembrane region" description="Helical" evidence="9">
    <location>
        <begin position="514"/>
        <end position="538"/>
    </location>
</feature>
<dbReference type="GO" id="GO:0015648">
    <property type="term" value="F:lipid-linked peptidoglycan transporter activity"/>
    <property type="evidence" value="ECO:0007669"/>
    <property type="project" value="TreeGrafter"/>
</dbReference>
<dbReference type="RefSeq" id="WP_138253544.1">
    <property type="nucleotide sequence ID" value="NZ_VAVZ01000029.1"/>
</dbReference>
<evidence type="ECO:0000313" key="11">
    <source>
        <dbReference type="Proteomes" id="UP000310458"/>
    </source>
</evidence>
<feature type="region of interest" description="Disordered" evidence="8">
    <location>
        <begin position="1"/>
        <end position="45"/>
    </location>
</feature>
<dbReference type="GO" id="GO:0005886">
    <property type="term" value="C:plasma membrane"/>
    <property type="evidence" value="ECO:0007669"/>
    <property type="project" value="UniProtKB-SubCell"/>
</dbReference>
<evidence type="ECO:0000256" key="6">
    <source>
        <dbReference type="ARBA" id="ARBA00022989"/>
    </source>
</evidence>
<dbReference type="PANTHER" id="PTHR47019">
    <property type="entry name" value="LIPID II FLIPPASE MURJ"/>
    <property type="match status" value="1"/>
</dbReference>